<dbReference type="GO" id="GO:0005524">
    <property type="term" value="F:ATP binding"/>
    <property type="evidence" value="ECO:0007669"/>
    <property type="project" value="InterPro"/>
</dbReference>
<evidence type="ECO:0000313" key="5">
    <source>
        <dbReference type="Proteomes" id="UP000292082"/>
    </source>
</evidence>
<sequence length="250" mass="28427">MASGVEPLEGLRENEISIDDWETGVEEFQEYNTDALWGALGLADTRLLPSFNPVQDARDDASERVDPWDTENWASFLASGEGVKLEPRWHQLVGLVKIMRHVIEGKPLLLMDQVGVGKTLQIVAAITTYGLFHRYFQTHKKFPGAYAGMRAPTPDGNLPDVFHLVCVPPSLFIQWQQEIRRYVKHGAVDLFPYEGAWSAEGRKLLWEQINARQRPRCEIIILVKEPVSSVHFKLVSCITYRRRVLTGLCL</sequence>
<dbReference type="InterPro" id="IPR038718">
    <property type="entry name" value="SNF2-like_sf"/>
</dbReference>
<evidence type="ECO:0000256" key="1">
    <source>
        <dbReference type="ARBA" id="ARBA00022741"/>
    </source>
</evidence>
<dbReference type="SUPFAM" id="SSF52540">
    <property type="entry name" value="P-loop containing nucleoside triphosphate hydrolases"/>
    <property type="match status" value="1"/>
</dbReference>
<dbReference type="InterPro" id="IPR027417">
    <property type="entry name" value="P-loop_NTPase"/>
</dbReference>
<organism evidence="4 5">
    <name type="scientific">Dichomitus squalens</name>
    <dbReference type="NCBI Taxonomy" id="114155"/>
    <lineage>
        <taxon>Eukaryota</taxon>
        <taxon>Fungi</taxon>
        <taxon>Dikarya</taxon>
        <taxon>Basidiomycota</taxon>
        <taxon>Agaricomycotina</taxon>
        <taxon>Agaricomycetes</taxon>
        <taxon>Polyporales</taxon>
        <taxon>Polyporaceae</taxon>
        <taxon>Dichomitus</taxon>
    </lineage>
</organism>
<dbReference type="EMBL" id="ML145474">
    <property type="protein sequence ID" value="TBU50989.1"/>
    <property type="molecule type" value="Genomic_DNA"/>
</dbReference>
<keyword evidence="5" id="KW-1185">Reference proteome</keyword>
<protein>
    <recommendedName>
        <fullName evidence="3">SNF2 N-terminal domain-containing protein</fullName>
    </recommendedName>
</protein>
<evidence type="ECO:0000313" key="4">
    <source>
        <dbReference type="EMBL" id="TBU50989.1"/>
    </source>
</evidence>
<dbReference type="Gene3D" id="3.40.50.10810">
    <property type="entry name" value="Tandem AAA-ATPase domain"/>
    <property type="match status" value="1"/>
</dbReference>
<dbReference type="Pfam" id="PF00176">
    <property type="entry name" value="SNF2-rel_dom"/>
    <property type="match status" value="1"/>
</dbReference>
<evidence type="ECO:0000256" key="2">
    <source>
        <dbReference type="ARBA" id="ARBA00022840"/>
    </source>
</evidence>
<dbReference type="InterPro" id="IPR000330">
    <property type="entry name" value="SNF2_N"/>
</dbReference>
<dbReference type="AlphaFoldDB" id="A0A4Q9P8S7"/>
<evidence type="ECO:0000259" key="3">
    <source>
        <dbReference type="Pfam" id="PF00176"/>
    </source>
</evidence>
<dbReference type="Proteomes" id="UP000292082">
    <property type="component" value="Unassembled WGS sequence"/>
</dbReference>
<reference evidence="4 5" key="1">
    <citation type="submission" date="2019-01" db="EMBL/GenBank/DDBJ databases">
        <title>Draft genome sequences of three monokaryotic isolates of the white-rot basidiomycete fungus Dichomitus squalens.</title>
        <authorList>
            <consortium name="DOE Joint Genome Institute"/>
            <person name="Lopez S.C."/>
            <person name="Andreopoulos B."/>
            <person name="Pangilinan J."/>
            <person name="Lipzen A."/>
            <person name="Riley R."/>
            <person name="Ahrendt S."/>
            <person name="Ng V."/>
            <person name="Barry K."/>
            <person name="Daum C."/>
            <person name="Grigoriev I.V."/>
            <person name="Hilden K.S."/>
            <person name="Makela M.R."/>
            <person name="de Vries R.P."/>
        </authorList>
    </citation>
    <scope>NUCLEOTIDE SEQUENCE [LARGE SCALE GENOMIC DNA]</scope>
    <source>
        <strain evidence="4 5">CBS 464.89</strain>
    </source>
</reference>
<dbReference type="STRING" id="114155.A0A4Q9P8S7"/>
<name>A0A4Q9P8S7_9APHY</name>
<proteinExistence type="predicted"/>
<keyword evidence="2" id="KW-0067">ATP-binding</keyword>
<accession>A0A4Q9P8S7</accession>
<keyword evidence="1" id="KW-0547">Nucleotide-binding</keyword>
<feature type="domain" description="SNF2 N-terminal" evidence="3">
    <location>
        <begin position="96"/>
        <end position="207"/>
    </location>
</feature>
<gene>
    <name evidence="4" type="ORF">BD310DRAFT_835679</name>
</gene>